<dbReference type="InterPro" id="IPR015425">
    <property type="entry name" value="FH2_Formin"/>
</dbReference>
<feature type="region of interest" description="Disordered" evidence="3">
    <location>
        <begin position="827"/>
        <end position="880"/>
    </location>
</feature>
<dbReference type="GO" id="GO:0051015">
    <property type="term" value="F:actin filament binding"/>
    <property type="evidence" value="ECO:0007669"/>
    <property type="project" value="InterPro"/>
</dbReference>
<feature type="region of interest" description="Disordered" evidence="3">
    <location>
        <begin position="330"/>
        <end position="410"/>
    </location>
</feature>
<keyword evidence="4" id="KW-0812">Transmembrane</keyword>
<dbReference type="Pfam" id="PF02181">
    <property type="entry name" value="FH2"/>
    <property type="match status" value="1"/>
</dbReference>
<keyword evidence="4" id="KW-0472">Membrane</keyword>
<proteinExistence type="inferred from homology"/>
<dbReference type="SMART" id="SM00498">
    <property type="entry name" value="FH2"/>
    <property type="match status" value="1"/>
</dbReference>
<feature type="compositionally biased region" description="Polar residues" evidence="3">
    <location>
        <begin position="839"/>
        <end position="850"/>
    </location>
</feature>
<evidence type="ECO:0000256" key="3">
    <source>
        <dbReference type="SAM" id="MobiDB-lite"/>
    </source>
</evidence>
<evidence type="ECO:0000256" key="4">
    <source>
        <dbReference type="SAM" id="Phobius"/>
    </source>
</evidence>
<accession>A0A834LP03</accession>
<organism evidence="6 7">
    <name type="scientific">Rhododendron simsii</name>
    <name type="common">Sims's rhododendron</name>
    <dbReference type="NCBI Taxonomy" id="118357"/>
    <lineage>
        <taxon>Eukaryota</taxon>
        <taxon>Viridiplantae</taxon>
        <taxon>Streptophyta</taxon>
        <taxon>Embryophyta</taxon>
        <taxon>Tracheophyta</taxon>
        <taxon>Spermatophyta</taxon>
        <taxon>Magnoliopsida</taxon>
        <taxon>eudicotyledons</taxon>
        <taxon>Gunneridae</taxon>
        <taxon>Pentapetalae</taxon>
        <taxon>asterids</taxon>
        <taxon>Ericales</taxon>
        <taxon>Ericaceae</taxon>
        <taxon>Ericoideae</taxon>
        <taxon>Rhodoreae</taxon>
        <taxon>Rhododendron</taxon>
    </lineage>
</organism>
<name>A0A834LP03_RHOSS</name>
<dbReference type="SUPFAM" id="SSF101447">
    <property type="entry name" value="Formin homology 2 domain (FH2 domain)"/>
    <property type="match status" value="1"/>
</dbReference>
<feature type="compositionally biased region" description="Polar residues" evidence="3">
    <location>
        <begin position="330"/>
        <end position="353"/>
    </location>
</feature>
<dbReference type="InterPro" id="IPR027643">
    <property type="entry name" value="Formin-like_plant"/>
</dbReference>
<feature type="transmembrane region" description="Helical" evidence="4">
    <location>
        <begin position="250"/>
        <end position="271"/>
    </location>
</feature>
<dbReference type="OrthoDB" id="1668162at2759"/>
<dbReference type="PANTHER" id="PTHR23213:SF391">
    <property type="entry name" value="FORMIN-LIKE PROTEIN"/>
    <property type="match status" value="1"/>
</dbReference>
<dbReference type="GO" id="GO:0045010">
    <property type="term" value="P:actin nucleation"/>
    <property type="evidence" value="ECO:0007669"/>
    <property type="project" value="InterPro"/>
</dbReference>
<keyword evidence="7" id="KW-1185">Reference proteome</keyword>
<feature type="compositionally biased region" description="Pro residues" evidence="3">
    <location>
        <begin position="207"/>
        <end position="221"/>
    </location>
</feature>
<feature type="compositionally biased region" description="Pro residues" evidence="3">
    <location>
        <begin position="355"/>
        <end position="400"/>
    </location>
</feature>
<keyword evidence="4" id="KW-1133">Transmembrane helix</keyword>
<reference evidence="6" key="1">
    <citation type="submission" date="2019-11" db="EMBL/GenBank/DDBJ databases">
        <authorList>
            <person name="Liu Y."/>
            <person name="Hou J."/>
            <person name="Li T.-Q."/>
            <person name="Guan C.-H."/>
            <person name="Wu X."/>
            <person name="Wu H.-Z."/>
            <person name="Ling F."/>
            <person name="Zhang R."/>
            <person name="Shi X.-G."/>
            <person name="Ren J.-P."/>
            <person name="Chen E.-F."/>
            <person name="Sun J.-M."/>
        </authorList>
    </citation>
    <scope>NUCLEOTIDE SEQUENCE</scope>
    <source>
        <strain evidence="6">Adult_tree_wgs_1</strain>
        <tissue evidence="6">Leaves</tissue>
    </source>
</reference>
<dbReference type="InterPro" id="IPR042201">
    <property type="entry name" value="FH2_Formin_sf"/>
</dbReference>
<sequence>MGLTRGRYVIVLLGFVVFFALVVVRSEGSRKILGTLFGNGVPWIISQELDQETVEQAWIHCRRELEDNIEAIQDFDFYLQQAAVRSYNKIYSDAVLLTKIKLEKTINDLPPQVKQTLLDCLRRKNFQFYTSDNKADSGVWFKKCFELFFGSSNIPRRTLKGHHRLSKSKAPAPGPSATSPSYAPSPSFLGLASSPSPTPQPHFIAPEPSPPKNLKLSPPPPKVKHSPPHFGVPHPPPPPPPNNSDSRNKLIIIAISATAAVVIALLAMFLFCCLRRNGNKVDPKDGQRDEKPLLNFCLSDMSGSSQKSQNVGNSSNQDLKNLSVANNLSVDNHGSSLVQGQSPEGASGSSNSVLPLPPGRPAPPPPGPPPPPPKPPAPSPPPPPKVVRPPPVPLAKPSPLGPHHRGRSSLGGAEDLAVESDSQKTKLKPFFWDKVLANPDHSMVWHELKTGSFQVNEEMMESLFGYTTAEKTKSERRKDSSLESPQHYIQIIDAKKSQNLAILLKALNVTTEEVCNELPSELVQTLLKMAPTTEEELKLRLFNGDMSHLGPAERFLKVLVDIPFAFKRLESLLFMSAVQEEVSSVKESFETLEVACKELRNSRLFLKLLEAVLKTGNRMNDGTFRGGAQAFKLDTLLKLSDVKGTDGKTTLLHFVVQEIIRSEGVRAARTARESQSMSSMKTEDLADDSPNETAEYYCTLGLHVVSGLSNDLDNVRKAALIDADIVTATVAKLGASLLKTKEFLNNEMKSSEEESEFHTSLANFVQHAEEDIAWLIEEDKRIMALVKSTADYFHGSAAKDEGLRLFVIVRDFLIILDKVCKEVRNTTAMPTRNPRRDTSSASVSSESRNPSLPDVRQRLFPAIKDRRIDDSSSDDESLSP</sequence>
<evidence type="ECO:0000259" key="5">
    <source>
        <dbReference type="PROSITE" id="PS51444"/>
    </source>
</evidence>
<evidence type="ECO:0000313" key="7">
    <source>
        <dbReference type="Proteomes" id="UP000626092"/>
    </source>
</evidence>
<dbReference type="Gene3D" id="1.20.58.2220">
    <property type="entry name" value="Formin, FH2 domain"/>
    <property type="match status" value="1"/>
</dbReference>
<evidence type="ECO:0000313" key="6">
    <source>
        <dbReference type="EMBL" id="KAF7144596.1"/>
    </source>
</evidence>
<gene>
    <name evidence="6" type="ORF">RHSIM_Rhsim04G0057200</name>
</gene>
<comment type="caution">
    <text evidence="6">The sequence shown here is derived from an EMBL/GenBank/DDBJ whole genome shotgun (WGS) entry which is preliminary data.</text>
</comment>
<feature type="domain" description="FH2" evidence="5">
    <location>
        <begin position="417"/>
        <end position="842"/>
    </location>
</feature>
<comment type="similarity">
    <text evidence="1">Belongs to the formin-like family. Class-I subfamily.</text>
</comment>
<dbReference type="PRINTS" id="PR01217">
    <property type="entry name" value="PRICHEXTENSN"/>
</dbReference>
<feature type="compositionally biased region" description="Low complexity" evidence="3">
    <location>
        <begin position="168"/>
        <end position="187"/>
    </location>
</feature>
<feature type="compositionally biased region" description="Acidic residues" evidence="3">
    <location>
        <begin position="871"/>
        <end position="880"/>
    </location>
</feature>
<dbReference type="EMBL" id="WJXA01000004">
    <property type="protein sequence ID" value="KAF7144596.1"/>
    <property type="molecule type" value="Genomic_DNA"/>
</dbReference>
<dbReference type="PROSITE" id="PS51444">
    <property type="entry name" value="FH2"/>
    <property type="match status" value="1"/>
</dbReference>
<evidence type="ECO:0000256" key="1">
    <source>
        <dbReference type="ARBA" id="ARBA00025793"/>
    </source>
</evidence>
<dbReference type="AlphaFoldDB" id="A0A834LP03"/>
<dbReference type="PANTHER" id="PTHR23213">
    <property type="entry name" value="FORMIN-RELATED"/>
    <property type="match status" value="1"/>
</dbReference>
<feature type="compositionally biased region" description="Pro residues" evidence="3">
    <location>
        <begin position="233"/>
        <end position="242"/>
    </location>
</feature>
<protein>
    <recommendedName>
        <fullName evidence="2">Formin-like protein</fullName>
    </recommendedName>
</protein>
<dbReference type="Proteomes" id="UP000626092">
    <property type="component" value="Unassembled WGS sequence"/>
</dbReference>
<feature type="region of interest" description="Disordered" evidence="3">
    <location>
        <begin position="160"/>
        <end position="244"/>
    </location>
</feature>
<evidence type="ECO:0000256" key="2">
    <source>
        <dbReference type="RuleBase" id="RU361260"/>
    </source>
</evidence>
<feature type="transmembrane region" description="Helical" evidence="4">
    <location>
        <begin position="6"/>
        <end position="24"/>
    </location>
</feature>